<dbReference type="AlphaFoldDB" id="A0A7X6QYB2"/>
<protein>
    <submittedName>
        <fullName evidence="4">DUF4190 domain-containing protein</fullName>
    </submittedName>
</protein>
<keyword evidence="2" id="KW-1133">Transmembrane helix</keyword>
<dbReference type="Pfam" id="PF13828">
    <property type="entry name" value="DUF4190"/>
    <property type="match status" value="1"/>
</dbReference>
<dbReference type="EMBL" id="JAAXOX010000002">
    <property type="protein sequence ID" value="NKY21806.1"/>
    <property type="molecule type" value="Genomic_DNA"/>
</dbReference>
<evidence type="ECO:0000313" key="5">
    <source>
        <dbReference type="Proteomes" id="UP000581206"/>
    </source>
</evidence>
<name>A0A7X6QYB2_9CELL</name>
<evidence type="ECO:0000256" key="2">
    <source>
        <dbReference type="SAM" id="Phobius"/>
    </source>
</evidence>
<feature type="compositionally biased region" description="Low complexity" evidence="1">
    <location>
        <begin position="146"/>
        <end position="172"/>
    </location>
</feature>
<feature type="region of interest" description="Disordered" evidence="1">
    <location>
        <begin position="1"/>
        <end position="125"/>
    </location>
</feature>
<feature type="compositionally biased region" description="Low complexity" evidence="1">
    <location>
        <begin position="70"/>
        <end position="125"/>
    </location>
</feature>
<comment type="caution">
    <text evidence="4">The sequence shown here is derived from an EMBL/GenBank/DDBJ whole genome shotgun (WGS) entry which is preliminary data.</text>
</comment>
<dbReference type="Proteomes" id="UP000581206">
    <property type="component" value="Unassembled WGS sequence"/>
</dbReference>
<evidence type="ECO:0000313" key="4">
    <source>
        <dbReference type="EMBL" id="NKY21806.1"/>
    </source>
</evidence>
<keyword evidence="5" id="KW-1185">Reference proteome</keyword>
<feature type="transmembrane region" description="Helical" evidence="2">
    <location>
        <begin position="210"/>
        <end position="237"/>
    </location>
</feature>
<feature type="domain" description="DUF4190" evidence="3">
    <location>
        <begin position="208"/>
        <end position="274"/>
    </location>
</feature>
<keyword evidence="2" id="KW-0472">Membrane</keyword>
<evidence type="ECO:0000256" key="1">
    <source>
        <dbReference type="SAM" id="MobiDB-lite"/>
    </source>
</evidence>
<accession>A0A7X6QYB2</accession>
<dbReference type="InterPro" id="IPR025241">
    <property type="entry name" value="DUF4190"/>
</dbReference>
<evidence type="ECO:0000259" key="3">
    <source>
        <dbReference type="Pfam" id="PF13828"/>
    </source>
</evidence>
<keyword evidence="2" id="KW-0812">Transmembrane</keyword>
<gene>
    <name evidence="4" type="ORF">HGA03_03900</name>
</gene>
<reference evidence="4 5" key="1">
    <citation type="submission" date="2020-04" db="EMBL/GenBank/DDBJ databases">
        <title>MicrobeNet Type strains.</title>
        <authorList>
            <person name="Nicholson A.C."/>
        </authorList>
    </citation>
    <scope>NUCLEOTIDE SEQUENCE [LARGE SCALE GENOMIC DNA]</scope>
    <source>
        <strain evidence="4 5">ATCC BAA-788</strain>
    </source>
</reference>
<feature type="transmembrane region" description="Helical" evidence="2">
    <location>
        <begin position="258"/>
        <end position="280"/>
    </location>
</feature>
<proteinExistence type="predicted"/>
<organism evidence="4 5">
    <name type="scientific">Cellulomonas denverensis</name>
    <dbReference type="NCBI Taxonomy" id="264297"/>
    <lineage>
        <taxon>Bacteria</taxon>
        <taxon>Bacillati</taxon>
        <taxon>Actinomycetota</taxon>
        <taxon>Actinomycetes</taxon>
        <taxon>Micrococcales</taxon>
        <taxon>Cellulomonadaceae</taxon>
        <taxon>Cellulomonas</taxon>
    </lineage>
</organism>
<feature type="compositionally biased region" description="Pro residues" evidence="1">
    <location>
        <begin position="17"/>
        <end position="26"/>
    </location>
</feature>
<sequence length="290" mass="29835">MSTPQDPQDPGTDGRPAPDPAFPFAPPAWNRPATSGDQPPADGASDEQPQDAGTAADHARFAPPQDRAGEPSAPSPSAEAAAPAPYDPQAQDPYPYGQQPYTPAQPASDPYGSSDPYSSTDPYAGSAPYGSTGPYGSGAGYGAPAPYGTPTPYGDPSGYGQPGPQQPAYGQPGYPPQPAYGQPAGFGQQPGYPAQPWAPVVTYPRNSLGIWSLVLGVVGLVLFWVLCPVLASVGAVITGHLSRREVRRGTANNGGMALAGLITGYIGLGLGLVLFGYYFIQGFTEGLYGY</sequence>
<dbReference type="RefSeq" id="WP_168628945.1">
    <property type="nucleotide sequence ID" value="NZ_BONL01000002.1"/>
</dbReference>
<feature type="region of interest" description="Disordered" evidence="1">
    <location>
        <begin position="146"/>
        <end position="186"/>
    </location>
</feature>